<dbReference type="InterPro" id="IPR001509">
    <property type="entry name" value="Epimerase_deHydtase"/>
</dbReference>
<evidence type="ECO:0000256" key="1">
    <source>
        <dbReference type="ARBA" id="ARBA00023002"/>
    </source>
</evidence>
<dbReference type="PANTHER" id="PTHR10366">
    <property type="entry name" value="NAD DEPENDENT EPIMERASE/DEHYDRATASE"/>
    <property type="match status" value="1"/>
</dbReference>
<proteinExistence type="inferred from homology"/>
<dbReference type="InterPro" id="IPR050425">
    <property type="entry name" value="NAD(P)_dehydrat-like"/>
</dbReference>
<dbReference type="EMBL" id="ML987197">
    <property type="protein sequence ID" value="KAF2247698.1"/>
    <property type="molecule type" value="Genomic_DNA"/>
</dbReference>
<dbReference type="PANTHER" id="PTHR10366:SF562">
    <property type="entry name" value="ALDEHYDE REDUCTASE II (AFU_ORTHOLOGUE AFUA_1G11360)"/>
    <property type="match status" value="1"/>
</dbReference>
<evidence type="ECO:0000256" key="2">
    <source>
        <dbReference type="ARBA" id="ARBA00023445"/>
    </source>
</evidence>
<comment type="similarity">
    <text evidence="2">Belongs to the NAD(P)-dependent epimerase/dehydratase family. Dihydroflavonol-4-reductase subfamily.</text>
</comment>
<dbReference type="SUPFAM" id="SSF51735">
    <property type="entry name" value="NAD(P)-binding Rossmann-fold domains"/>
    <property type="match status" value="1"/>
</dbReference>
<reference evidence="4" key="1">
    <citation type="journal article" date="2020" name="Stud. Mycol.">
        <title>101 Dothideomycetes genomes: a test case for predicting lifestyles and emergence of pathogens.</title>
        <authorList>
            <person name="Haridas S."/>
            <person name="Albert R."/>
            <person name="Binder M."/>
            <person name="Bloem J."/>
            <person name="Labutti K."/>
            <person name="Salamov A."/>
            <person name="Andreopoulos B."/>
            <person name="Baker S."/>
            <person name="Barry K."/>
            <person name="Bills G."/>
            <person name="Bluhm B."/>
            <person name="Cannon C."/>
            <person name="Castanera R."/>
            <person name="Culley D."/>
            <person name="Daum C."/>
            <person name="Ezra D."/>
            <person name="Gonzalez J."/>
            <person name="Henrissat B."/>
            <person name="Kuo A."/>
            <person name="Liang C."/>
            <person name="Lipzen A."/>
            <person name="Lutzoni F."/>
            <person name="Magnuson J."/>
            <person name="Mondo S."/>
            <person name="Nolan M."/>
            <person name="Ohm R."/>
            <person name="Pangilinan J."/>
            <person name="Park H.-J."/>
            <person name="Ramirez L."/>
            <person name="Alfaro M."/>
            <person name="Sun H."/>
            <person name="Tritt A."/>
            <person name="Yoshinaga Y."/>
            <person name="Zwiers L.-H."/>
            <person name="Turgeon B."/>
            <person name="Goodwin S."/>
            <person name="Spatafora J."/>
            <person name="Crous P."/>
            <person name="Grigoriev I."/>
        </authorList>
    </citation>
    <scope>NUCLEOTIDE SEQUENCE</scope>
    <source>
        <strain evidence="4">CBS 122368</strain>
    </source>
</reference>
<evidence type="ECO:0000259" key="3">
    <source>
        <dbReference type="Pfam" id="PF01370"/>
    </source>
</evidence>
<dbReference type="Pfam" id="PF01370">
    <property type="entry name" value="Epimerase"/>
    <property type="match status" value="1"/>
</dbReference>
<accession>A0A6A6ICA3</accession>
<organism evidence="4 5">
    <name type="scientific">Trematosphaeria pertusa</name>
    <dbReference type="NCBI Taxonomy" id="390896"/>
    <lineage>
        <taxon>Eukaryota</taxon>
        <taxon>Fungi</taxon>
        <taxon>Dikarya</taxon>
        <taxon>Ascomycota</taxon>
        <taxon>Pezizomycotina</taxon>
        <taxon>Dothideomycetes</taxon>
        <taxon>Pleosporomycetidae</taxon>
        <taxon>Pleosporales</taxon>
        <taxon>Massarineae</taxon>
        <taxon>Trematosphaeriaceae</taxon>
        <taxon>Trematosphaeria</taxon>
    </lineage>
</organism>
<dbReference type="InterPro" id="IPR036291">
    <property type="entry name" value="NAD(P)-bd_dom_sf"/>
</dbReference>
<evidence type="ECO:0000313" key="5">
    <source>
        <dbReference type="Proteomes" id="UP000800094"/>
    </source>
</evidence>
<dbReference type="GeneID" id="54582705"/>
<protein>
    <submittedName>
        <fullName evidence="4">NAD(P)-binding protein</fullName>
    </submittedName>
</protein>
<dbReference type="OrthoDB" id="2735536at2759"/>
<gene>
    <name evidence="4" type="ORF">BU26DRAFT_520782</name>
</gene>
<dbReference type="RefSeq" id="XP_033682702.1">
    <property type="nucleotide sequence ID" value="XM_033829375.1"/>
</dbReference>
<dbReference type="Proteomes" id="UP000800094">
    <property type="component" value="Unassembled WGS sequence"/>
</dbReference>
<keyword evidence="5" id="KW-1185">Reference proteome</keyword>
<sequence length="350" mass="38549">MAPQIQSPLLPPGSLVLVTAANGFIASHIVDQLLLYGYAVRGTVRSLARSSWMKPLFQKRHPNGSLDIVEVPDISVPGCYDDAMKGASAVIHTAGSTSMSGDPNVVQESIAANLNALEAAAKANKNGEKIRRFVLTSSSWAVTYPKPNTPRELTYDTYDTSAEEALADPNTPKEAVGLMVYVVSKTKGEQESWKWVREHPDCGFVLNSVMPSTCIGPVLAPTEQPYPTTAGFLRSLWEGKNAELFDWLEPHWYVDVRDAARLHVAGAVLDGVEGQRDFGFAETFTWQRVAHALEKEMGKKVPIMPKDKGEEMSRVPQERSVNMLKGLGLKGWENFEESVALNIRSFYPKE</sequence>
<keyword evidence="1" id="KW-0560">Oxidoreductase</keyword>
<feature type="domain" description="NAD-dependent epimerase/dehydratase" evidence="3">
    <location>
        <begin position="16"/>
        <end position="265"/>
    </location>
</feature>
<evidence type="ECO:0000313" key="4">
    <source>
        <dbReference type="EMBL" id="KAF2247698.1"/>
    </source>
</evidence>
<dbReference type="Gene3D" id="3.40.50.720">
    <property type="entry name" value="NAD(P)-binding Rossmann-like Domain"/>
    <property type="match status" value="1"/>
</dbReference>
<dbReference type="AlphaFoldDB" id="A0A6A6ICA3"/>
<dbReference type="GO" id="GO:0016616">
    <property type="term" value="F:oxidoreductase activity, acting on the CH-OH group of donors, NAD or NADP as acceptor"/>
    <property type="evidence" value="ECO:0007669"/>
    <property type="project" value="TreeGrafter"/>
</dbReference>
<name>A0A6A6ICA3_9PLEO</name>